<dbReference type="KEGG" id="bgoe:IFJ75_04305"/>
<organism evidence="1 2">
    <name type="scientific">Brevundimonas goettingensis</name>
    <dbReference type="NCBI Taxonomy" id="2774190"/>
    <lineage>
        <taxon>Bacteria</taxon>
        <taxon>Pseudomonadati</taxon>
        <taxon>Pseudomonadota</taxon>
        <taxon>Alphaproteobacteria</taxon>
        <taxon>Caulobacterales</taxon>
        <taxon>Caulobacteraceae</taxon>
        <taxon>Brevundimonas</taxon>
    </lineage>
</organism>
<sequence length="50" mass="5848">MNDRFWRLFDLARLGIRDAPALIELALGPALRWWNATLPLVDRSYVYDEG</sequence>
<keyword evidence="2" id="KW-1185">Reference proteome</keyword>
<accession>A0A975C5V1</accession>
<gene>
    <name evidence="1" type="ORF">IFJ75_04305</name>
</gene>
<evidence type="ECO:0000313" key="1">
    <source>
        <dbReference type="EMBL" id="QTC92137.1"/>
    </source>
</evidence>
<dbReference type="RefSeq" id="WP_207931422.1">
    <property type="nucleotide sequence ID" value="NZ_CP062222.1"/>
</dbReference>
<dbReference type="EMBL" id="CP062222">
    <property type="protein sequence ID" value="QTC92137.1"/>
    <property type="molecule type" value="Genomic_DNA"/>
</dbReference>
<evidence type="ECO:0000313" key="2">
    <source>
        <dbReference type="Proteomes" id="UP000663918"/>
    </source>
</evidence>
<name>A0A975C5V1_9CAUL</name>
<protein>
    <submittedName>
        <fullName evidence="1">Uncharacterized protein</fullName>
    </submittedName>
</protein>
<reference evidence="1" key="1">
    <citation type="submission" date="2020-09" db="EMBL/GenBank/DDBJ databases">
        <title>Brevundimonas sp. LVF2 isolated from a puddle in Goettingen, Germany.</title>
        <authorList>
            <person name="Friedrich I."/>
            <person name="Klassen A."/>
            <person name="Hannes N."/>
            <person name="Schneider D."/>
            <person name="Hertel R."/>
            <person name="Daniel R."/>
        </authorList>
    </citation>
    <scope>NUCLEOTIDE SEQUENCE</scope>
    <source>
        <strain evidence="1">LVF2</strain>
    </source>
</reference>
<proteinExistence type="predicted"/>
<dbReference type="AlphaFoldDB" id="A0A975C5V1"/>
<dbReference type="Proteomes" id="UP000663918">
    <property type="component" value="Chromosome"/>
</dbReference>